<evidence type="ECO:0000259" key="8">
    <source>
        <dbReference type="PROSITE" id="PS50850"/>
    </source>
</evidence>
<dbReference type="PROSITE" id="PS50850">
    <property type="entry name" value="MFS"/>
    <property type="match status" value="1"/>
</dbReference>
<evidence type="ECO:0000256" key="4">
    <source>
        <dbReference type="ARBA" id="ARBA00022692"/>
    </source>
</evidence>
<dbReference type="InterPro" id="IPR036259">
    <property type="entry name" value="MFS_trans_sf"/>
</dbReference>
<feature type="transmembrane region" description="Helical" evidence="7">
    <location>
        <begin position="191"/>
        <end position="210"/>
    </location>
</feature>
<evidence type="ECO:0000256" key="2">
    <source>
        <dbReference type="ARBA" id="ARBA00022448"/>
    </source>
</evidence>
<sequence>MPEPITSRRLTPRGVATAALIGTAIEWYDFFVYATTAIIVFNQLFFPSDSPLTSMLLAFSTLGVGFLARPLGGVLFAHFGDRAGRKKTLVTSLILMGTATVLVGCLPTYDQIGATAAVALVALRFVQGLAVGGEYGGAVLLAVENAPQGKKVRYGSFPQFGSPVGILASAFVISMFQMLPEHDYLSWGWRIPFLLSIILLVVGLVVRAKIDESEEFTRTKESIAATASASRVPVVELLARHWKAVFLGVGITLTAHGAYVTVSFLPAYSTVAYDMPSSIVATTLIFASIGGIATLAAIVRTLDNKDRDRTIARGGLIFAVSTPLLFLATQQFGEIGLIVGVTAGYMAIMPYYASLSSALADLFPVEVKYTGISVCYQISSVLAGGLLPIALSAATRYVESWVPAAVAAATTGAVTLIAGTISKRTHPQSELPAAAPPKTTIEG</sequence>
<dbReference type="Pfam" id="PF00083">
    <property type="entry name" value="Sugar_tr"/>
    <property type="match status" value="1"/>
</dbReference>
<dbReference type="EMBL" id="WBMO01000005">
    <property type="protein sequence ID" value="MDV2477981.1"/>
    <property type="molecule type" value="Genomic_DNA"/>
</dbReference>
<dbReference type="SUPFAM" id="SSF103473">
    <property type="entry name" value="MFS general substrate transporter"/>
    <property type="match status" value="1"/>
</dbReference>
<protein>
    <submittedName>
        <fullName evidence="9">MHS family MFS transporter</fullName>
    </submittedName>
</protein>
<organism evidence="9 10">
    <name type="scientific">Rhodococcus zopfii</name>
    <dbReference type="NCBI Taxonomy" id="43772"/>
    <lineage>
        <taxon>Bacteria</taxon>
        <taxon>Bacillati</taxon>
        <taxon>Actinomycetota</taxon>
        <taxon>Actinomycetes</taxon>
        <taxon>Mycobacteriales</taxon>
        <taxon>Nocardiaceae</taxon>
        <taxon>Rhodococcus</taxon>
    </lineage>
</organism>
<keyword evidence="3" id="KW-1003">Cell membrane</keyword>
<dbReference type="PROSITE" id="PS00217">
    <property type="entry name" value="SUGAR_TRANSPORT_2"/>
    <property type="match status" value="1"/>
</dbReference>
<feature type="transmembrane region" description="Helical" evidence="7">
    <location>
        <begin position="311"/>
        <end position="329"/>
    </location>
</feature>
<dbReference type="InterPro" id="IPR005829">
    <property type="entry name" value="Sugar_transporter_CS"/>
</dbReference>
<keyword evidence="5 7" id="KW-1133">Transmembrane helix</keyword>
<evidence type="ECO:0000313" key="9">
    <source>
        <dbReference type="EMBL" id="MDV2477981.1"/>
    </source>
</evidence>
<dbReference type="PANTHER" id="PTHR43045">
    <property type="entry name" value="SHIKIMATE TRANSPORTER"/>
    <property type="match status" value="1"/>
</dbReference>
<feature type="transmembrane region" description="Helical" evidence="7">
    <location>
        <begin position="244"/>
        <end position="267"/>
    </location>
</feature>
<feature type="transmembrane region" description="Helical" evidence="7">
    <location>
        <begin position="401"/>
        <end position="421"/>
    </location>
</feature>
<dbReference type="InterPro" id="IPR020846">
    <property type="entry name" value="MFS_dom"/>
</dbReference>
<keyword evidence="10" id="KW-1185">Reference proteome</keyword>
<dbReference type="Proteomes" id="UP001275440">
    <property type="component" value="Unassembled WGS sequence"/>
</dbReference>
<keyword evidence="6 7" id="KW-0472">Membrane</keyword>
<feature type="transmembrane region" description="Helical" evidence="7">
    <location>
        <begin position="155"/>
        <end position="179"/>
    </location>
</feature>
<accession>A0ABU3WVG0</accession>
<evidence type="ECO:0000313" key="10">
    <source>
        <dbReference type="Proteomes" id="UP001275440"/>
    </source>
</evidence>
<feature type="transmembrane region" description="Helical" evidence="7">
    <location>
        <begin position="279"/>
        <end position="299"/>
    </location>
</feature>
<reference evidence="9 10" key="1">
    <citation type="submission" date="2019-10" db="EMBL/GenBank/DDBJ databases">
        <title>Draft Genome Assembly of Rhodococcus zopfii DSM44189.</title>
        <authorList>
            <person name="Sutton J.M."/>
            <person name="Akob D.M."/>
            <person name="Bushman T.J."/>
        </authorList>
    </citation>
    <scope>NUCLEOTIDE SEQUENCE [LARGE SCALE GENOMIC DNA]</scope>
    <source>
        <strain evidence="9 10">DSM 44189</strain>
    </source>
</reference>
<evidence type="ECO:0000256" key="6">
    <source>
        <dbReference type="ARBA" id="ARBA00023136"/>
    </source>
</evidence>
<evidence type="ECO:0000256" key="5">
    <source>
        <dbReference type="ARBA" id="ARBA00022989"/>
    </source>
</evidence>
<dbReference type="PANTHER" id="PTHR43045:SF1">
    <property type="entry name" value="SHIKIMATE TRANSPORTER"/>
    <property type="match status" value="1"/>
</dbReference>
<evidence type="ECO:0000256" key="7">
    <source>
        <dbReference type="SAM" id="Phobius"/>
    </source>
</evidence>
<feature type="transmembrane region" description="Helical" evidence="7">
    <location>
        <begin position="52"/>
        <end position="77"/>
    </location>
</feature>
<evidence type="ECO:0000256" key="1">
    <source>
        <dbReference type="ARBA" id="ARBA00004651"/>
    </source>
</evidence>
<keyword evidence="2" id="KW-0813">Transport</keyword>
<proteinExistence type="predicted"/>
<feature type="transmembrane region" description="Helical" evidence="7">
    <location>
        <begin position="374"/>
        <end position="395"/>
    </location>
</feature>
<dbReference type="InterPro" id="IPR005828">
    <property type="entry name" value="MFS_sugar_transport-like"/>
</dbReference>
<feature type="transmembrane region" description="Helical" evidence="7">
    <location>
        <begin position="335"/>
        <end position="353"/>
    </location>
</feature>
<feature type="transmembrane region" description="Helical" evidence="7">
    <location>
        <begin position="121"/>
        <end position="143"/>
    </location>
</feature>
<keyword evidence="4 7" id="KW-0812">Transmembrane</keyword>
<feature type="transmembrane region" description="Helical" evidence="7">
    <location>
        <begin position="89"/>
        <end position="109"/>
    </location>
</feature>
<gene>
    <name evidence="9" type="ORF">F8M49_25945</name>
</gene>
<comment type="caution">
    <text evidence="9">The sequence shown here is derived from an EMBL/GenBank/DDBJ whole genome shotgun (WGS) entry which is preliminary data.</text>
</comment>
<dbReference type="Gene3D" id="1.20.1250.20">
    <property type="entry name" value="MFS general substrate transporter like domains"/>
    <property type="match status" value="1"/>
</dbReference>
<feature type="domain" description="Major facilitator superfamily (MFS) profile" evidence="8">
    <location>
        <begin position="15"/>
        <end position="430"/>
    </location>
</feature>
<name>A0ABU3WVG0_9NOCA</name>
<feature type="transmembrane region" description="Helical" evidence="7">
    <location>
        <begin position="27"/>
        <end position="46"/>
    </location>
</feature>
<evidence type="ECO:0000256" key="3">
    <source>
        <dbReference type="ARBA" id="ARBA00022475"/>
    </source>
</evidence>
<comment type="subcellular location">
    <subcellularLocation>
        <location evidence="1">Cell membrane</location>
        <topology evidence="1">Multi-pass membrane protein</topology>
    </subcellularLocation>
</comment>